<name>A0A4Y2AE25_ARAVE</name>
<evidence type="ECO:0000313" key="2">
    <source>
        <dbReference type="EMBL" id="GBL78092.1"/>
    </source>
</evidence>
<keyword evidence="3" id="KW-1185">Reference proteome</keyword>
<protein>
    <submittedName>
        <fullName evidence="2">Uncharacterized protein</fullName>
    </submittedName>
</protein>
<reference evidence="2 3" key="1">
    <citation type="journal article" date="2019" name="Sci. Rep.">
        <title>Orb-weaving spider Araneus ventricosus genome elucidates the spidroin gene catalogue.</title>
        <authorList>
            <person name="Kono N."/>
            <person name="Nakamura H."/>
            <person name="Ohtoshi R."/>
            <person name="Moran D.A.P."/>
            <person name="Shinohara A."/>
            <person name="Yoshida Y."/>
            <person name="Fujiwara M."/>
            <person name="Mori M."/>
            <person name="Tomita M."/>
            <person name="Arakawa K."/>
        </authorList>
    </citation>
    <scope>NUCLEOTIDE SEQUENCE [LARGE SCALE GENOMIC DNA]</scope>
</reference>
<organism evidence="2 3">
    <name type="scientific">Araneus ventricosus</name>
    <name type="common">Orbweaver spider</name>
    <name type="synonym">Epeira ventricosa</name>
    <dbReference type="NCBI Taxonomy" id="182803"/>
    <lineage>
        <taxon>Eukaryota</taxon>
        <taxon>Metazoa</taxon>
        <taxon>Ecdysozoa</taxon>
        <taxon>Arthropoda</taxon>
        <taxon>Chelicerata</taxon>
        <taxon>Arachnida</taxon>
        <taxon>Araneae</taxon>
        <taxon>Araneomorphae</taxon>
        <taxon>Entelegynae</taxon>
        <taxon>Araneoidea</taxon>
        <taxon>Araneidae</taxon>
        <taxon>Araneus</taxon>
    </lineage>
</organism>
<comment type="caution">
    <text evidence="2">The sequence shown here is derived from an EMBL/GenBank/DDBJ whole genome shotgun (WGS) entry which is preliminary data.</text>
</comment>
<accession>A0A4Y2AE25</accession>
<proteinExistence type="predicted"/>
<evidence type="ECO:0000256" key="1">
    <source>
        <dbReference type="SAM" id="MobiDB-lite"/>
    </source>
</evidence>
<dbReference type="Proteomes" id="UP000499080">
    <property type="component" value="Unassembled WGS sequence"/>
</dbReference>
<dbReference type="EMBL" id="BGPR01000014">
    <property type="protein sequence ID" value="GBL78092.1"/>
    <property type="molecule type" value="Genomic_DNA"/>
</dbReference>
<sequence>MHKDKINHLSQHRSKSDSSPHPCSNGHLDKDCTLPQLLNKMSKVLSREVINKSRAITLLNHIEAELLAHDRSNIKISKSVNDASTQVNLYNEQQTPGSLLHSHVPSRTQLQASTVSNSKEIPAFTPIPRPPSLLLFPAQNSHQPIHISKHLNSSLTSPKANIRNIKKIKNEGLVNLFSI</sequence>
<evidence type="ECO:0000313" key="3">
    <source>
        <dbReference type="Proteomes" id="UP000499080"/>
    </source>
</evidence>
<feature type="region of interest" description="Disordered" evidence="1">
    <location>
        <begin position="1"/>
        <end position="29"/>
    </location>
</feature>
<dbReference type="AlphaFoldDB" id="A0A4Y2AE25"/>
<gene>
    <name evidence="2" type="ORF">AVEN_143387_1</name>
</gene>